<dbReference type="Proteomes" id="UP000318571">
    <property type="component" value="Chromosome 3"/>
</dbReference>
<comment type="subcellular location">
    <subcellularLocation>
        <location evidence="2">Cytoplasm</location>
    </subcellularLocation>
    <subcellularLocation>
        <location evidence="1">Nucleus</location>
    </subcellularLocation>
</comment>
<dbReference type="InterPro" id="IPR039805">
    <property type="entry name" value="CUE_CUED2"/>
</dbReference>
<dbReference type="GO" id="GO:0005634">
    <property type="term" value="C:nucleus"/>
    <property type="evidence" value="ECO:0007669"/>
    <property type="project" value="UniProtKB-SubCell"/>
</dbReference>
<organism evidence="8 9">
    <name type="scientific">Tigriopus californicus</name>
    <name type="common">Marine copepod</name>
    <dbReference type="NCBI Taxonomy" id="6832"/>
    <lineage>
        <taxon>Eukaryota</taxon>
        <taxon>Metazoa</taxon>
        <taxon>Ecdysozoa</taxon>
        <taxon>Arthropoda</taxon>
        <taxon>Crustacea</taxon>
        <taxon>Multicrustacea</taxon>
        <taxon>Hexanauplia</taxon>
        <taxon>Copepoda</taxon>
        <taxon>Harpacticoida</taxon>
        <taxon>Harpacticidae</taxon>
        <taxon>Tigriopus</taxon>
    </lineage>
</organism>
<evidence type="ECO:0000256" key="7">
    <source>
        <dbReference type="SAM" id="MobiDB-lite"/>
    </source>
</evidence>
<keyword evidence="9" id="KW-1185">Reference proteome</keyword>
<evidence type="ECO:0000256" key="2">
    <source>
        <dbReference type="ARBA" id="ARBA00004496"/>
    </source>
</evidence>
<keyword evidence="4" id="KW-0963">Cytoplasm</keyword>
<evidence type="ECO:0000313" key="8">
    <source>
        <dbReference type="EMBL" id="TRY73859.1"/>
    </source>
</evidence>
<evidence type="ECO:0000256" key="3">
    <source>
        <dbReference type="ARBA" id="ARBA00006106"/>
    </source>
</evidence>
<feature type="compositionally biased region" description="Basic and acidic residues" evidence="7">
    <location>
        <begin position="118"/>
        <end position="134"/>
    </location>
</feature>
<dbReference type="STRING" id="6832.A0A553P866"/>
<evidence type="ECO:0000313" key="9">
    <source>
        <dbReference type="Proteomes" id="UP000318571"/>
    </source>
</evidence>
<evidence type="ECO:0000256" key="6">
    <source>
        <dbReference type="ARBA" id="ARBA00023242"/>
    </source>
</evidence>
<protein>
    <recommendedName>
        <fullName evidence="10">CUE domain-containing protein</fullName>
    </recommendedName>
</protein>
<comment type="similarity">
    <text evidence="3">Belongs to the CUEDC2 family.</text>
</comment>
<evidence type="ECO:0008006" key="10">
    <source>
        <dbReference type="Google" id="ProtNLM"/>
    </source>
</evidence>
<evidence type="ECO:0000256" key="4">
    <source>
        <dbReference type="ARBA" id="ARBA00022490"/>
    </source>
</evidence>
<evidence type="ECO:0000256" key="1">
    <source>
        <dbReference type="ARBA" id="ARBA00004123"/>
    </source>
</evidence>
<reference evidence="8 9" key="1">
    <citation type="journal article" date="2018" name="Nat. Ecol. Evol.">
        <title>Genomic signatures of mitonuclear coevolution across populations of Tigriopus californicus.</title>
        <authorList>
            <person name="Barreto F.S."/>
            <person name="Watson E.T."/>
            <person name="Lima T.G."/>
            <person name="Willett C.S."/>
            <person name="Edmands S."/>
            <person name="Li W."/>
            <person name="Burton R.S."/>
        </authorList>
    </citation>
    <scope>NUCLEOTIDE SEQUENCE [LARGE SCALE GENOMIC DNA]</scope>
    <source>
        <strain evidence="8 9">San Diego</strain>
    </source>
</reference>
<dbReference type="GO" id="GO:0005737">
    <property type="term" value="C:cytoplasm"/>
    <property type="evidence" value="ECO:0007669"/>
    <property type="project" value="UniProtKB-SubCell"/>
</dbReference>
<keyword evidence="6" id="KW-0539">Nucleus</keyword>
<sequence length="307" mass="34953">MAHTPTRDMESALCQFLQSHIPDLTKDEIDEIVVSYVTGILEDLLTSDLDEDVLDAPALHEMLTAYVPPAQAIGLSDLTQWIMSQAQAWQDEATEKRRQSSLLNIRAVIQDTVKTAVPKREEERDGPPEDNPHDKKVHRLRTRLSETSDGMSEGSLDGLGGGWSFQDEEIQQTVNHLLEMFPYSCSLEVNHCLQLMSGDIERTAQLIMHRYETGQNFKSSDRKISRAQKAVADDKTIKSQILGRYGFVDKVVDARYHRPIIKKTDEKKLIRYRDGKIVSTKGERFTQVSKQESEEMKKSIVNIGFYQ</sequence>
<dbReference type="AlphaFoldDB" id="A0A553P866"/>
<feature type="region of interest" description="Disordered" evidence="7">
    <location>
        <begin position="114"/>
        <end position="155"/>
    </location>
</feature>
<name>A0A553P866_TIGCA</name>
<gene>
    <name evidence="8" type="ORF">TCAL_01901</name>
</gene>
<dbReference type="PANTHER" id="PTHR12493:SF0">
    <property type="entry name" value="CUE DOMAIN-CONTAINING PROTEIN 2"/>
    <property type="match status" value="1"/>
</dbReference>
<accession>A0A553P866</accession>
<proteinExistence type="inferred from homology"/>
<dbReference type="PANTHER" id="PTHR12493">
    <property type="entry name" value="CUE DOMAIN CONTAINING 2"/>
    <property type="match status" value="1"/>
</dbReference>
<keyword evidence="5" id="KW-0833">Ubl conjugation pathway</keyword>
<dbReference type="EMBL" id="VCGU01000007">
    <property type="protein sequence ID" value="TRY73859.1"/>
    <property type="molecule type" value="Genomic_DNA"/>
</dbReference>
<dbReference type="OMA" id="ICEWIYK"/>
<dbReference type="CDD" id="cd14367">
    <property type="entry name" value="CUE_CUED2"/>
    <property type="match status" value="1"/>
</dbReference>
<evidence type="ECO:0000256" key="5">
    <source>
        <dbReference type="ARBA" id="ARBA00022786"/>
    </source>
</evidence>
<comment type="caution">
    <text evidence="8">The sequence shown here is derived from an EMBL/GenBank/DDBJ whole genome shotgun (WGS) entry which is preliminary data.</text>
</comment>